<evidence type="ECO:0000313" key="3">
    <source>
        <dbReference type="Proteomes" id="UP000034201"/>
    </source>
</evidence>
<reference evidence="2 3" key="1">
    <citation type="journal article" date="2015" name="Nature">
        <title>rRNA introns, odd ribosomes, and small enigmatic genomes across a large radiation of phyla.</title>
        <authorList>
            <person name="Brown C.T."/>
            <person name="Hug L.A."/>
            <person name="Thomas B.C."/>
            <person name="Sharon I."/>
            <person name="Castelle C.J."/>
            <person name="Singh A."/>
            <person name="Wilkins M.J."/>
            <person name="Williams K.H."/>
            <person name="Banfield J.F."/>
        </authorList>
    </citation>
    <scope>NUCLEOTIDE SEQUENCE [LARGE SCALE GENOMIC DNA]</scope>
</reference>
<feature type="compositionally biased region" description="Basic and acidic residues" evidence="1">
    <location>
        <begin position="63"/>
        <end position="72"/>
    </location>
</feature>
<evidence type="ECO:0000313" key="2">
    <source>
        <dbReference type="EMBL" id="KKW21179.1"/>
    </source>
</evidence>
<sequence length="72" mass="8201">MSAVLPTKEDSTNLPNQLLFPVLTLGAPPPNTRPYNATGKLNGYVHRGTKNALETQKNKYKRQKDQMQYERQ</sequence>
<protein>
    <submittedName>
        <fullName evidence="2">Uncharacterized protein</fullName>
    </submittedName>
</protein>
<gene>
    <name evidence="2" type="ORF">UY61_C0012G0002</name>
</gene>
<proteinExistence type="predicted"/>
<dbReference type="Proteomes" id="UP000034201">
    <property type="component" value="Unassembled WGS sequence"/>
</dbReference>
<accession>A0A0G1ZP39</accession>
<dbReference type="EMBL" id="LCQQ01000012">
    <property type="protein sequence ID" value="KKW21179.1"/>
    <property type="molecule type" value="Genomic_DNA"/>
</dbReference>
<dbReference type="AlphaFoldDB" id="A0A0G1ZP39"/>
<evidence type="ECO:0000256" key="1">
    <source>
        <dbReference type="SAM" id="MobiDB-lite"/>
    </source>
</evidence>
<organism evidence="2 3">
    <name type="scientific">Candidatus Adlerbacteria bacterium GW2011_GWC1_50_9</name>
    <dbReference type="NCBI Taxonomy" id="1618608"/>
    <lineage>
        <taxon>Bacteria</taxon>
        <taxon>Candidatus Adleribacteriota</taxon>
    </lineage>
</organism>
<comment type="caution">
    <text evidence="2">The sequence shown here is derived from an EMBL/GenBank/DDBJ whole genome shotgun (WGS) entry which is preliminary data.</text>
</comment>
<feature type="region of interest" description="Disordered" evidence="1">
    <location>
        <begin position="25"/>
        <end position="72"/>
    </location>
</feature>
<name>A0A0G1ZP39_9BACT</name>